<evidence type="ECO:0000313" key="1">
    <source>
        <dbReference type="EnsemblMetazoa" id="CLYHEMP009304.1"/>
    </source>
</evidence>
<sequence>ERFTVDEDTENFTPHQTGIPVTSSTECLLHCGIGQCLNSLMENNTCYCTSDDFKSKKLSSTIPNTVFYQKSITKITPAPICYEAKGSGYATFNIPYDGRIKFFKLVHVYGYVSCATYHSRSKWGCSPITGPTVISTLITDNQNKVIVPAGTPSPYGSFNIPGANDMSDELVLHPDTPYEVEGNEEIRIWYGEDLFGADIDNEGRHCIHVYGQFC</sequence>
<dbReference type="Proteomes" id="UP000594262">
    <property type="component" value="Unplaced"/>
</dbReference>
<protein>
    <submittedName>
        <fullName evidence="1">Uncharacterized protein</fullName>
    </submittedName>
</protein>
<evidence type="ECO:0000313" key="2">
    <source>
        <dbReference type="Proteomes" id="UP000594262"/>
    </source>
</evidence>
<name>A0A7M5V8B4_9CNID</name>
<keyword evidence="2" id="KW-1185">Reference proteome</keyword>
<dbReference type="OrthoDB" id="5945099at2759"/>
<accession>A0A7M5V8B4</accession>
<dbReference type="AlphaFoldDB" id="A0A7M5V8B4"/>
<proteinExistence type="predicted"/>
<organism evidence="1 2">
    <name type="scientific">Clytia hemisphaerica</name>
    <dbReference type="NCBI Taxonomy" id="252671"/>
    <lineage>
        <taxon>Eukaryota</taxon>
        <taxon>Metazoa</taxon>
        <taxon>Cnidaria</taxon>
        <taxon>Hydrozoa</taxon>
        <taxon>Hydroidolina</taxon>
        <taxon>Leptothecata</taxon>
        <taxon>Obeliida</taxon>
        <taxon>Clytiidae</taxon>
        <taxon>Clytia</taxon>
    </lineage>
</organism>
<reference evidence="1" key="1">
    <citation type="submission" date="2021-01" db="UniProtKB">
        <authorList>
            <consortium name="EnsemblMetazoa"/>
        </authorList>
    </citation>
    <scope>IDENTIFICATION</scope>
</reference>
<dbReference type="EnsemblMetazoa" id="CLYHEMT009304.1">
    <property type="protein sequence ID" value="CLYHEMP009304.1"/>
    <property type="gene ID" value="CLYHEMG009304"/>
</dbReference>